<organism evidence="1 2">
    <name type="scientific">Oceanibaculum indicum</name>
    <dbReference type="NCBI Taxonomy" id="526216"/>
    <lineage>
        <taxon>Bacteria</taxon>
        <taxon>Pseudomonadati</taxon>
        <taxon>Pseudomonadota</taxon>
        <taxon>Alphaproteobacteria</taxon>
        <taxon>Rhodospirillales</taxon>
        <taxon>Oceanibaculaceae</taxon>
        <taxon>Oceanibaculum</taxon>
    </lineage>
</organism>
<evidence type="ECO:0000313" key="2">
    <source>
        <dbReference type="Proteomes" id="UP000277424"/>
    </source>
</evidence>
<dbReference type="InterPro" id="IPR016181">
    <property type="entry name" value="Acyl_CoA_acyltransferase"/>
</dbReference>
<keyword evidence="1" id="KW-0808">Transferase</keyword>
<dbReference type="GO" id="GO:0008999">
    <property type="term" value="F:protein-N-terminal-alanine acetyltransferase activity"/>
    <property type="evidence" value="ECO:0007669"/>
    <property type="project" value="TreeGrafter"/>
</dbReference>
<proteinExistence type="predicted"/>
<gene>
    <name evidence="1" type="ORF">BCL74_0412</name>
</gene>
<sequence>MHSPPVTYACMPHPVLEAGTLSVRAVQKAEIEAIRQWRNAQIDVLRQAAPITPEQQEAYFARHIWPQLHSPQPDTILVSYREEDRLIGYGGLVHVAWAHRRAEVSFLLDPVHIGDEKVVARYFGAFLGLMKRLAFADLGLNRLCTETYAIRPHYVAMLEENGFRREGVLRQHVWIGGQPVDSILQGCLAGDGEWADEQ</sequence>
<reference evidence="1 2" key="1">
    <citation type="submission" date="2018-10" db="EMBL/GenBank/DDBJ databases">
        <title>Comparative analysis of microorganisms from saline springs in Andes Mountain Range, Colombia.</title>
        <authorList>
            <person name="Rubin E."/>
        </authorList>
    </citation>
    <scope>NUCLEOTIDE SEQUENCE [LARGE SCALE GENOMIC DNA]</scope>
    <source>
        <strain evidence="1 2">USBA 36</strain>
    </source>
</reference>
<name>A0A420WNN0_9PROT</name>
<dbReference type="OrthoDB" id="5295305at2"/>
<dbReference type="GO" id="GO:0005737">
    <property type="term" value="C:cytoplasm"/>
    <property type="evidence" value="ECO:0007669"/>
    <property type="project" value="TreeGrafter"/>
</dbReference>
<comment type="caution">
    <text evidence="1">The sequence shown here is derived from an EMBL/GenBank/DDBJ whole genome shotgun (WGS) entry which is preliminary data.</text>
</comment>
<dbReference type="Pfam" id="PF13420">
    <property type="entry name" value="Acetyltransf_4"/>
    <property type="match status" value="1"/>
</dbReference>
<protein>
    <submittedName>
        <fullName evidence="1">RimJ/RimL family protein N-acetyltransferase</fullName>
    </submittedName>
</protein>
<accession>A0A420WNN0</accession>
<dbReference type="AlphaFoldDB" id="A0A420WNN0"/>
<dbReference type="Gene3D" id="3.40.630.30">
    <property type="match status" value="1"/>
</dbReference>
<dbReference type="RefSeq" id="WP_121217176.1">
    <property type="nucleotide sequence ID" value="NZ_RBIG01000001.1"/>
</dbReference>
<dbReference type="SUPFAM" id="SSF55729">
    <property type="entry name" value="Acyl-CoA N-acyltransferases (Nat)"/>
    <property type="match status" value="1"/>
</dbReference>
<dbReference type="PANTHER" id="PTHR43441">
    <property type="entry name" value="RIBOSOMAL-PROTEIN-SERINE ACETYLTRANSFERASE"/>
    <property type="match status" value="1"/>
</dbReference>
<evidence type="ECO:0000313" key="1">
    <source>
        <dbReference type="EMBL" id="RKQ72644.1"/>
    </source>
</evidence>
<dbReference type="InterPro" id="IPR051908">
    <property type="entry name" value="Ribosomal_N-acetyltransferase"/>
</dbReference>
<dbReference type="PANTHER" id="PTHR43441:SF11">
    <property type="entry name" value="RIBOSOMAL-PROTEIN-SERINE ACETYLTRANSFERASE"/>
    <property type="match status" value="1"/>
</dbReference>
<dbReference type="Proteomes" id="UP000277424">
    <property type="component" value="Unassembled WGS sequence"/>
</dbReference>
<dbReference type="EMBL" id="RBIG01000001">
    <property type="protein sequence ID" value="RKQ72644.1"/>
    <property type="molecule type" value="Genomic_DNA"/>
</dbReference>
<dbReference type="GO" id="GO:1990189">
    <property type="term" value="F:protein N-terminal-serine acetyltransferase activity"/>
    <property type="evidence" value="ECO:0007669"/>
    <property type="project" value="TreeGrafter"/>
</dbReference>